<reference evidence="3" key="1">
    <citation type="submission" date="2020-05" db="EMBL/GenBank/DDBJ databases">
        <authorList>
            <person name="Chiriac C."/>
            <person name="Salcher M."/>
            <person name="Ghai R."/>
            <person name="Kavagutti S V."/>
        </authorList>
    </citation>
    <scope>NUCLEOTIDE SEQUENCE</scope>
</reference>
<dbReference type="InterPro" id="IPR000667">
    <property type="entry name" value="Peptidase_S13"/>
</dbReference>
<dbReference type="PRINTS" id="PR00922">
    <property type="entry name" value="DADACBPTASE3"/>
</dbReference>
<dbReference type="InterPro" id="IPR012338">
    <property type="entry name" value="Beta-lactam/transpept-like"/>
</dbReference>
<dbReference type="GO" id="GO:0004185">
    <property type="term" value="F:serine-type carboxypeptidase activity"/>
    <property type="evidence" value="ECO:0007669"/>
    <property type="project" value="InterPro"/>
</dbReference>
<dbReference type="Pfam" id="PF02113">
    <property type="entry name" value="Peptidase_S13"/>
    <property type="match status" value="2"/>
</dbReference>
<dbReference type="Gene3D" id="3.40.710.10">
    <property type="entry name" value="DD-peptidase/beta-lactamase superfamily"/>
    <property type="match status" value="1"/>
</dbReference>
<dbReference type="EMBL" id="CAEZUP010000098">
    <property type="protein sequence ID" value="CAB4620586.1"/>
    <property type="molecule type" value="Genomic_DNA"/>
</dbReference>
<evidence type="ECO:0000256" key="1">
    <source>
        <dbReference type="ARBA" id="ARBA00006096"/>
    </source>
</evidence>
<dbReference type="PANTHER" id="PTHR30023">
    <property type="entry name" value="D-ALANYL-D-ALANINE CARBOXYPEPTIDASE"/>
    <property type="match status" value="1"/>
</dbReference>
<dbReference type="SUPFAM" id="SSF56601">
    <property type="entry name" value="beta-lactamase/transpeptidase-like"/>
    <property type="match status" value="1"/>
</dbReference>
<evidence type="ECO:0000256" key="2">
    <source>
        <dbReference type="ARBA" id="ARBA00022801"/>
    </source>
</evidence>
<evidence type="ECO:0000313" key="3">
    <source>
        <dbReference type="EMBL" id="CAB4620586.1"/>
    </source>
</evidence>
<dbReference type="PANTHER" id="PTHR30023:SF0">
    <property type="entry name" value="PENICILLIN-SENSITIVE CARBOXYPEPTIDASE A"/>
    <property type="match status" value="1"/>
</dbReference>
<name>A0A6J6I5D6_9ZZZZ</name>
<dbReference type="GO" id="GO:0006508">
    <property type="term" value="P:proteolysis"/>
    <property type="evidence" value="ECO:0007669"/>
    <property type="project" value="InterPro"/>
</dbReference>
<keyword evidence="2" id="KW-0378">Hydrolase</keyword>
<proteinExistence type="inferred from homology"/>
<dbReference type="AlphaFoldDB" id="A0A6J6I5D6"/>
<comment type="similarity">
    <text evidence="1">Belongs to the peptidase S13 family.</text>
</comment>
<organism evidence="3">
    <name type="scientific">freshwater metagenome</name>
    <dbReference type="NCBI Taxonomy" id="449393"/>
    <lineage>
        <taxon>unclassified sequences</taxon>
        <taxon>metagenomes</taxon>
        <taxon>ecological metagenomes</taxon>
    </lineage>
</organism>
<dbReference type="NCBIfam" id="TIGR00666">
    <property type="entry name" value="PBP4"/>
    <property type="match status" value="1"/>
</dbReference>
<dbReference type="GO" id="GO:0000270">
    <property type="term" value="P:peptidoglycan metabolic process"/>
    <property type="evidence" value="ECO:0007669"/>
    <property type="project" value="TreeGrafter"/>
</dbReference>
<sequence>MALATRPTAGDRTVGMSIRFGGILAVVALLATTVIVAAPSRAEESGFATAAAPETPLLSARRFPTSLQAASADPAFAGILDPYLAKVTGTTCALVMDAGRIVYARDEGDSLAPASVQKLLTAAVALEVLGPTTRLATIMAAEKEADNGVIEGDLFLVGGGDPLLTTAGYRTSLENPAQFSEDFTAVADALAAAGVKKVNGGIVGDDSRYEDTRWLPGWPTRYQIGGTVGPLSALIVNDGQTGFTQSPNVANPNRKAGDPTLLFAETFKTVLASKGIDVAGPSRTGTAPEDSVRIATFESVTVAEIVDEMLSDSDNTTAELLTREIGFVSSGEGTTSAGLAAIVDTASRLGLPVDNLKMADGSGLDTENRMSCTLALALITASPKGSTIAESLPLAGKTGTLRKRMLAAASTGRVRAKTGTLNTANALAGFADTPSGNQLTFAFIHNGSDSRGPVVADGFADRLMGFAAGAKLSTLGPISPSK</sequence>
<accession>A0A6J6I5D6</accession>
<protein>
    <submittedName>
        <fullName evidence="3">Unannotated protein</fullName>
    </submittedName>
</protein>
<gene>
    <name evidence="3" type="ORF">UFOPK1835_01751</name>
</gene>
<dbReference type="Gene3D" id="3.50.80.20">
    <property type="entry name" value="D-Ala-D-Ala carboxypeptidase C, peptidase S13"/>
    <property type="match status" value="1"/>
</dbReference>